<name>A0A6J7K1Q9_9ZZZZ</name>
<feature type="region of interest" description="Disordered" evidence="1">
    <location>
        <begin position="61"/>
        <end position="97"/>
    </location>
</feature>
<dbReference type="AlphaFoldDB" id="A0A6J7K1Q9"/>
<evidence type="ECO:0000313" key="2">
    <source>
        <dbReference type="EMBL" id="CAB4948354.1"/>
    </source>
</evidence>
<gene>
    <name evidence="2" type="ORF">UFOPK3564_03354</name>
</gene>
<sequence>MPFRPSSQSVIVVMSDAIGEPMTAIMRMPTIVTETSGTTTVGMMPRTFLCTGIRLIASTTAPASRPAIRPPRKPALIDTASRPPTMPGTRPWRSAMP</sequence>
<dbReference type="EMBL" id="CAFBMK010000315">
    <property type="protein sequence ID" value="CAB4948354.1"/>
    <property type="molecule type" value="Genomic_DNA"/>
</dbReference>
<proteinExistence type="predicted"/>
<evidence type="ECO:0000256" key="1">
    <source>
        <dbReference type="SAM" id="MobiDB-lite"/>
    </source>
</evidence>
<organism evidence="2">
    <name type="scientific">freshwater metagenome</name>
    <dbReference type="NCBI Taxonomy" id="449393"/>
    <lineage>
        <taxon>unclassified sequences</taxon>
        <taxon>metagenomes</taxon>
        <taxon>ecological metagenomes</taxon>
    </lineage>
</organism>
<reference evidence="2" key="1">
    <citation type="submission" date="2020-05" db="EMBL/GenBank/DDBJ databases">
        <authorList>
            <person name="Chiriac C."/>
            <person name="Salcher M."/>
            <person name="Ghai R."/>
            <person name="Kavagutti S V."/>
        </authorList>
    </citation>
    <scope>NUCLEOTIDE SEQUENCE</scope>
</reference>
<protein>
    <submittedName>
        <fullName evidence="2">Unannotated protein</fullName>
    </submittedName>
</protein>
<accession>A0A6J7K1Q9</accession>